<organism evidence="1 2">
    <name type="scientific">Winogradskyella flava</name>
    <dbReference type="NCBI Taxonomy" id="1884876"/>
    <lineage>
        <taxon>Bacteria</taxon>
        <taxon>Pseudomonadati</taxon>
        <taxon>Bacteroidota</taxon>
        <taxon>Flavobacteriia</taxon>
        <taxon>Flavobacteriales</taxon>
        <taxon>Flavobacteriaceae</taxon>
        <taxon>Winogradskyella</taxon>
    </lineage>
</organism>
<evidence type="ECO:0000313" key="2">
    <source>
        <dbReference type="Proteomes" id="UP000533900"/>
    </source>
</evidence>
<dbReference type="Proteomes" id="UP000533900">
    <property type="component" value="Unassembled WGS sequence"/>
</dbReference>
<keyword evidence="2" id="KW-1185">Reference proteome</keyword>
<proteinExistence type="predicted"/>
<dbReference type="EMBL" id="JACLCP010000003">
    <property type="protein sequence ID" value="MBC2845766.1"/>
    <property type="molecule type" value="Genomic_DNA"/>
</dbReference>
<dbReference type="AlphaFoldDB" id="A0A842IVJ4"/>
<dbReference type="InterPro" id="IPR029044">
    <property type="entry name" value="Nucleotide-diphossugar_trans"/>
</dbReference>
<accession>A0A842IVJ4</accession>
<comment type="caution">
    <text evidence="1">The sequence shown here is derived from an EMBL/GenBank/DDBJ whole genome shotgun (WGS) entry which is preliminary data.</text>
</comment>
<evidence type="ECO:0000313" key="1">
    <source>
        <dbReference type="EMBL" id="MBC2845766.1"/>
    </source>
</evidence>
<dbReference type="RefSeq" id="WP_185789480.1">
    <property type="nucleotide sequence ID" value="NZ_JACLCP010000003.1"/>
</dbReference>
<name>A0A842IVJ4_9FLAO</name>
<reference evidence="1" key="1">
    <citation type="submission" date="2020-08" db="EMBL/GenBank/DDBJ databases">
        <title>Winogradskyella ouciana sp. nov., isolated from the hadal seawater of the Mariana Trench.</title>
        <authorList>
            <person name="He X."/>
        </authorList>
    </citation>
    <scope>NUCLEOTIDE SEQUENCE [LARGE SCALE GENOMIC DNA]</scope>
    <source>
        <strain evidence="1">KCTC 52348</strain>
    </source>
</reference>
<sequence length="262" mass="30319">MLTFVIPVKSKLVSNNWSEFCNLFQNTLKSVTNQTDSSFKVVVVCNEIPDIEFKHPSVHYLKVDFNPPLRKEYESDESINKRREIDKGKKLKVGVKYATDNFNTDYVMTVDSDDFISKKIAAFVNGQNGEKPGWYTIKGYIYVKGKPFLLATSKFNSLCGSSVIVRPELIEHFCEIDPILYFDHRMTVLNNDIYLDELPFYGGIYSVVNGENHLMSISNVKKFNNHKGWMSREGLRRILVKLRSYSFKFITKNVINEFGFIK</sequence>
<gene>
    <name evidence="1" type="ORF">H7F21_11735</name>
</gene>
<dbReference type="SUPFAM" id="SSF53448">
    <property type="entry name" value="Nucleotide-diphospho-sugar transferases"/>
    <property type="match status" value="1"/>
</dbReference>
<dbReference type="Gene3D" id="3.90.550.10">
    <property type="entry name" value="Spore Coat Polysaccharide Biosynthesis Protein SpsA, Chain A"/>
    <property type="match status" value="1"/>
</dbReference>
<protein>
    <submittedName>
        <fullName evidence="1">Glycosyltransferase family 2 protein</fullName>
    </submittedName>
</protein>
<dbReference type="GO" id="GO:0016740">
    <property type="term" value="F:transferase activity"/>
    <property type="evidence" value="ECO:0007669"/>
    <property type="project" value="UniProtKB-KW"/>
</dbReference>
<keyword evidence="1" id="KW-0808">Transferase</keyword>